<feature type="compositionally biased region" description="Low complexity" evidence="1">
    <location>
        <begin position="78"/>
        <end position="88"/>
    </location>
</feature>
<organism evidence="2 3">
    <name type="scientific">Tilletiopsis washingtonensis</name>
    <dbReference type="NCBI Taxonomy" id="58919"/>
    <lineage>
        <taxon>Eukaryota</taxon>
        <taxon>Fungi</taxon>
        <taxon>Dikarya</taxon>
        <taxon>Basidiomycota</taxon>
        <taxon>Ustilaginomycotina</taxon>
        <taxon>Exobasidiomycetes</taxon>
        <taxon>Entylomatales</taxon>
        <taxon>Entylomatales incertae sedis</taxon>
        <taxon>Tilletiopsis</taxon>
    </lineage>
</organism>
<accession>A0A316Z5C2</accession>
<sequence>MSAAAPDGPQVDRDDDAVMTPSASAQPQQASPAAAAAQQPEGAAPSTAPAPASPPRSAQQTLHVVASPSKKTRAVDVLALDDTGTSGDDAGEEDEEEELEAQPLSSRTRGASHGGDEEMDDFRITSARRFDATRKPKARKQDVGKEGRLLDEDIRQRYIREIGDIFAEPGVSK</sequence>
<dbReference type="RefSeq" id="XP_025595632.1">
    <property type="nucleotide sequence ID" value="XM_025743382.1"/>
</dbReference>
<reference evidence="2 3" key="1">
    <citation type="journal article" date="2018" name="Mol. Biol. Evol.">
        <title>Broad Genomic Sampling Reveals a Smut Pathogenic Ancestry of the Fungal Clade Ustilaginomycotina.</title>
        <authorList>
            <person name="Kijpornyongpan T."/>
            <person name="Mondo S.J."/>
            <person name="Barry K."/>
            <person name="Sandor L."/>
            <person name="Lee J."/>
            <person name="Lipzen A."/>
            <person name="Pangilinan J."/>
            <person name="LaButti K."/>
            <person name="Hainaut M."/>
            <person name="Henrissat B."/>
            <person name="Grigoriev I.V."/>
            <person name="Spatafora J.W."/>
            <person name="Aime M.C."/>
        </authorList>
    </citation>
    <scope>NUCLEOTIDE SEQUENCE [LARGE SCALE GENOMIC DNA]</scope>
    <source>
        <strain evidence="2 3">MCA 4186</strain>
    </source>
</reference>
<evidence type="ECO:0000256" key="1">
    <source>
        <dbReference type="SAM" id="MobiDB-lite"/>
    </source>
</evidence>
<proteinExistence type="predicted"/>
<dbReference type="Proteomes" id="UP000245946">
    <property type="component" value="Unassembled WGS sequence"/>
</dbReference>
<evidence type="ECO:0000313" key="2">
    <source>
        <dbReference type="EMBL" id="PWN95353.1"/>
    </source>
</evidence>
<feature type="compositionally biased region" description="Basic and acidic residues" evidence="1">
    <location>
        <begin position="128"/>
        <end position="150"/>
    </location>
</feature>
<keyword evidence="3" id="KW-1185">Reference proteome</keyword>
<feature type="compositionally biased region" description="Acidic residues" evidence="1">
    <location>
        <begin position="89"/>
        <end position="100"/>
    </location>
</feature>
<feature type="region of interest" description="Disordered" evidence="1">
    <location>
        <begin position="1"/>
        <end position="150"/>
    </location>
</feature>
<protein>
    <submittedName>
        <fullName evidence="2">Uncharacterized protein</fullName>
    </submittedName>
</protein>
<dbReference type="EMBL" id="KZ819305">
    <property type="protein sequence ID" value="PWN95353.1"/>
    <property type="molecule type" value="Genomic_DNA"/>
</dbReference>
<name>A0A316Z5C2_9BASI</name>
<evidence type="ECO:0000313" key="3">
    <source>
        <dbReference type="Proteomes" id="UP000245946"/>
    </source>
</evidence>
<dbReference type="OrthoDB" id="3363898at2759"/>
<feature type="compositionally biased region" description="Low complexity" evidence="1">
    <location>
        <begin position="21"/>
        <end position="58"/>
    </location>
</feature>
<gene>
    <name evidence="2" type="ORF">FA09DRAFT_332254</name>
</gene>
<dbReference type="GeneID" id="37270926"/>
<dbReference type="AlphaFoldDB" id="A0A316Z5C2"/>